<dbReference type="Proteomes" id="UP000054408">
    <property type="component" value="Unassembled WGS sequence"/>
</dbReference>
<dbReference type="SUPFAM" id="SSF56281">
    <property type="entry name" value="Metallo-hydrolase/oxidoreductase"/>
    <property type="match status" value="1"/>
</dbReference>
<evidence type="ECO:0000256" key="2">
    <source>
        <dbReference type="ARBA" id="ARBA00022723"/>
    </source>
</evidence>
<feature type="domain" description="CUB" evidence="8">
    <location>
        <begin position="524"/>
        <end position="634"/>
    </location>
</feature>
<dbReference type="InterPro" id="IPR041516">
    <property type="entry name" value="LACTB2_WH"/>
</dbReference>
<dbReference type="SUPFAM" id="SSF49854">
    <property type="entry name" value="Spermadhesin, CUB domain"/>
    <property type="match status" value="1"/>
</dbReference>
<dbReference type="GO" id="GO:0016787">
    <property type="term" value="F:hydrolase activity"/>
    <property type="evidence" value="ECO:0007669"/>
    <property type="project" value="UniProtKB-KW"/>
</dbReference>
<dbReference type="PANTHER" id="PTHR23131">
    <property type="entry name" value="ENDORIBONUCLEASE LACTB2"/>
    <property type="match status" value="1"/>
</dbReference>
<dbReference type="Gene3D" id="3.60.15.10">
    <property type="entry name" value="Ribonuclease Z/Hydroxyacylglutathione hydrolase-like"/>
    <property type="match status" value="1"/>
</dbReference>
<keyword evidence="5" id="KW-1015">Disulfide bond</keyword>
<keyword evidence="2" id="KW-0479">Metal-binding</keyword>
<feature type="transmembrane region" description="Helical" evidence="7">
    <location>
        <begin position="683"/>
        <end position="707"/>
    </location>
</feature>
<evidence type="ECO:0000259" key="8">
    <source>
        <dbReference type="PROSITE" id="PS01180"/>
    </source>
</evidence>
<dbReference type="GO" id="GO:0046872">
    <property type="term" value="F:metal ion binding"/>
    <property type="evidence" value="ECO:0007669"/>
    <property type="project" value="UniProtKB-KW"/>
</dbReference>
<evidence type="ECO:0000256" key="5">
    <source>
        <dbReference type="ARBA" id="ARBA00023157"/>
    </source>
</evidence>
<dbReference type="GO" id="GO:0044550">
    <property type="term" value="P:secondary metabolite biosynthetic process"/>
    <property type="evidence" value="ECO:0007669"/>
    <property type="project" value="TreeGrafter"/>
</dbReference>
<protein>
    <recommendedName>
        <fullName evidence="8">CUB domain-containing protein</fullName>
    </recommendedName>
</protein>
<dbReference type="Gene3D" id="1.10.10.10">
    <property type="entry name" value="Winged helix-like DNA-binding domain superfamily/Winged helix DNA-binding domain"/>
    <property type="match status" value="1"/>
</dbReference>
<name>A0A0L0DQ31_THETB</name>
<dbReference type="Pfam" id="PF00753">
    <property type="entry name" value="Lactamase_B"/>
    <property type="match status" value="1"/>
</dbReference>
<dbReference type="InterPro" id="IPR035914">
    <property type="entry name" value="Sperma_CUB_dom_sf"/>
</dbReference>
<dbReference type="Pfam" id="PF17778">
    <property type="entry name" value="WHD_BLACT"/>
    <property type="match status" value="1"/>
</dbReference>
<dbReference type="EMBL" id="GL349489">
    <property type="protein sequence ID" value="KNC54375.1"/>
    <property type="molecule type" value="Genomic_DNA"/>
</dbReference>
<keyword evidence="7" id="KW-1133">Transmembrane helix</keyword>
<keyword evidence="7" id="KW-0812">Transmembrane</keyword>
<evidence type="ECO:0000256" key="3">
    <source>
        <dbReference type="ARBA" id="ARBA00022801"/>
    </source>
</evidence>
<feature type="compositionally biased region" description="Polar residues" evidence="6">
    <location>
        <begin position="761"/>
        <end position="770"/>
    </location>
</feature>
<dbReference type="STRING" id="461836.A0A0L0DQ31"/>
<dbReference type="Gene3D" id="2.60.120.290">
    <property type="entry name" value="Spermadhesin, CUB domain"/>
    <property type="match status" value="1"/>
</dbReference>
<keyword evidence="7" id="KW-0472">Membrane</keyword>
<dbReference type="CDD" id="cd07722">
    <property type="entry name" value="LACTB2-like_MBL-fold"/>
    <property type="match status" value="1"/>
</dbReference>
<evidence type="ECO:0000256" key="6">
    <source>
        <dbReference type="SAM" id="MobiDB-lite"/>
    </source>
</evidence>
<dbReference type="InterPro" id="IPR050662">
    <property type="entry name" value="Sec-metab_biosynth-thioest"/>
</dbReference>
<dbReference type="InterPro" id="IPR001279">
    <property type="entry name" value="Metallo-B-lactamas"/>
</dbReference>
<organism evidence="9 10">
    <name type="scientific">Thecamonas trahens ATCC 50062</name>
    <dbReference type="NCBI Taxonomy" id="461836"/>
    <lineage>
        <taxon>Eukaryota</taxon>
        <taxon>Apusozoa</taxon>
        <taxon>Apusomonadida</taxon>
        <taxon>Apusomonadidae</taxon>
        <taxon>Thecamonas</taxon>
    </lineage>
</organism>
<comment type="similarity">
    <text evidence="1">Belongs to the metallo-beta-lactamase superfamily. Glyoxalase II family.</text>
</comment>
<dbReference type="OrthoDB" id="17458at2759"/>
<feature type="region of interest" description="Disordered" evidence="6">
    <location>
        <begin position="640"/>
        <end position="679"/>
    </location>
</feature>
<keyword evidence="10" id="KW-1185">Reference proteome</keyword>
<proteinExistence type="inferred from homology"/>
<feature type="region of interest" description="Disordered" evidence="6">
    <location>
        <begin position="728"/>
        <end position="788"/>
    </location>
</feature>
<evidence type="ECO:0000256" key="7">
    <source>
        <dbReference type="SAM" id="Phobius"/>
    </source>
</evidence>
<dbReference type="RefSeq" id="XP_013753737.1">
    <property type="nucleotide sequence ID" value="XM_013898283.1"/>
</dbReference>
<dbReference type="InterPro" id="IPR000859">
    <property type="entry name" value="CUB_dom"/>
</dbReference>
<dbReference type="FunFam" id="3.60.15.10:FF:000041">
    <property type="entry name" value="Metallo-beta-lactamase domain protein"/>
    <property type="match status" value="1"/>
</dbReference>
<feature type="compositionally biased region" description="Low complexity" evidence="6">
    <location>
        <begin position="735"/>
        <end position="745"/>
    </location>
</feature>
<dbReference type="eggNOG" id="KOG0813">
    <property type="taxonomic scope" value="Eukaryota"/>
</dbReference>
<dbReference type="PROSITE" id="PS01180">
    <property type="entry name" value="CUB"/>
    <property type="match status" value="1"/>
</dbReference>
<evidence type="ECO:0000256" key="4">
    <source>
        <dbReference type="ARBA" id="ARBA00022833"/>
    </source>
</evidence>
<reference evidence="9 10" key="1">
    <citation type="submission" date="2010-05" db="EMBL/GenBank/DDBJ databases">
        <title>The Genome Sequence of Thecamonas trahens ATCC 50062.</title>
        <authorList>
            <consortium name="The Broad Institute Genome Sequencing Platform"/>
            <person name="Russ C."/>
            <person name="Cuomo C."/>
            <person name="Shea T."/>
            <person name="Young S.K."/>
            <person name="Zeng Q."/>
            <person name="Koehrsen M."/>
            <person name="Haas B."/>
            <person name="Borodovsky M."/>
            <person name="Guigo R."/>
            <person name="Alvarado L."/>
            <person name="Berlin A."/>
            <person name="Bochicchio J."/>
            <person name="Borenstein D."/>
            <person name="Chapman S."/>
            <person name="Chen Z."/>
            <person name="Freedman E."/>
            <person name="Gellesch M."/>
            <person name="Goldberg J."/>
            <person name="Griggs A."/>
            <person name="Gujja S."/>
            <person name="Heilman E."/>
            <person name="Heiman D."/>
            <person name="Hepburn T."/>
            <person name="Howarth C."/>
            <person name="Jen D."/>
            <person name="Larson L."/>
            <person name="Mehta T."/>
            <person name="Park D."/>
            <person name="Pearson M."/>
            <person name="Roberts A."/>
            <person name="Saif S."/>
            <person name="Shenoy N."/>
            <person name="Sisk P."/>
            <person name="Stolte C."/>
            <person name="Sykes S."/>
            <person name="Thomson T."/>
            <person name="Walk T."/>
            <person name="White J."/>
            <person name="Yandava C."/>
            <person name="Burger G."/>
            <person name="Gray M.W."/>
            <person name="Holland P.W.H."/>
            <person name="King N."/>
            <person name="Lang F.B.F."/>
            <person name="Roger A.J."/>
            <person name="Ruiz-Trillo I."/>
            <person name="Lander E."/>
            <person name="Nusbaum C."/>
        </authorList>
    </citation>
    <scope>NUCLEOTIDE SEQUENCE [LARGE SCALE GENOMIC DNA]</scope>
    <source>
        <strain evidence="9 10">ATCC 50062</strain>
    </source>
</reference>
<dbReference type="InterPro" id="IPR036388">
    <property type="entry name" value="WH-like_DNA-bd_sf"/>
</dbReference>
<dbReference type="GeneID" id="25570234"/>
<dbReference type="Pfam" id="PF00431">
    <property type="entry name" value="CUB"/>
    <property type="match status" value="1"/>
</dbReference>
<keyword evidence="3" id="KW-0378">Hydrolase</keyword>
<evidence type="ECO:0000313" key="10">
    <source>
        <dbReference type="Proteomes" id="UP000054408"/>
    </source>
</evidence>
<dbReference type="InterPro" id="IPR047921">
    <property type="entry name" value="LACTB2-like_MBL-fold"/>
</dbReference>
<sequence>MASGLAKYTLPTTSKLSPLVVRVLGLNPGPFTLGGTNTYVVGNGTERALVDTGEGKDGYLEALSQALVDEGVERISPILLTHHHHDHVGGLAQLAAANSSLFDLSRVYKLPHADDSSWTPEGVAVHPLADGDEFAVDGATLRVVATPGHTPDSISLVLDEEGAVLTGDTVLGSGSTTVFTDLSGYMVSLRRLMALLPDESPARLYPAHGQVVDDGRALIADYIHHREEREAQILQAVQTAGETGVTTADIVASLYAGYPAKVLGAAARGVDLHLTKLADDGLVAWSPGGLAVSLKWLVVVVVAVVAVGRVTGARCVFGPPAEARSLEADRFRGNAFFFFQSGTLTEVTVEFAGPVRIVVIEREATASDGGSLAATTVWDAEAVAVVTDVSGVYAVALEVEVEAGKIYTIGAAWRGHRAYTVHAFAGTRFPACASWEHGVGQNNVAVGGKLNDLAPAATNVYAIGWTLEPASGSPLAAGPCPTFFDHVACSNSSCGGTAGCSCSPSRGSLNPYDCSPIGVGDLQCAYHPSVLDLAALTGIIYTNTPGSTYVNSVRCSWRLTASSAASQTTITFHAVETEAGADVFEVYSGDARYGVYSGTSIANFEITLCSPVRLQFIADEIRSRRGVAVSWAITPAPSPCVETGPRSTPFGEAPPATSGGSGADAANGRGAVSSTSSSSTQHVPVAITVSVLIVVIATACVVFYAVWRRSHRPARPDVAPREQARLSAWRRRASRPPAYASPSASGESDASEALAQESEIDLTSATSGTESDPPPYDVVARWRRSDSV</sequence>
<dbReference type="PANTHER" id="PTHR23131:SF0">
    <property type="entry name" value="ENDORIBONUCLEASE LACTB2"/>
    <property type="match status" value="1"/>
</dbReference>
<keyword evidence="4" id="KW-0862">Zinc</keyword>
<evidence type="ECO:0000256" key="1">
    <source>
        <dbReference type="ARBA" id="ARBA00006759"/>
    </source>
</evidence>
<dbReference type="SMART" id="SM00849">
    <property type="entry name" value="Lactamase_B"/>
    <property type="match status" value="1"/>
</dbReference>
<dbReference type="AlphaFoldDB" id="A0A0L0DQ31"/>
<gene>
    <name evidence="9" type="ORF">AMSG_12320</name>
</gene>
<evidence type="ECO:0000313" key="9">
    <source>
        <dbReference type="EMBL" id="KNC54375.1"/>
    </source>
</evidence>
<accession>A0A0L0DQ31</accession>
<dbReference type="InterPro" id="IPR036866">
    <property type="entry name" value="RibonucZ/Hydroxyglut_hydro"/>
</dbReference>